<dbReference type="GeneID" id="20198179"/>
<dbReference type="GO" id="GO:0016020">
    <property type="term" value="C:membrane"/>
    <property type="evidence" value="ECO:0007669"/>
    <property type="project" value="UniProtKB-SubCell"/>
</dbReference>
<gene>
    <name evidence="8" type="primary">20198179</name>
    <name evidence="7" type="ORF">HELRODRAFT_159136</name>
</gene>
<dbReference type="Proteomes" id="UP000015101">
    <property type="component" value="Unassembled WGS sequence"/>
</dbReference>
<feature type="domain" description="G-protein coupled receptors family 1 profile" evidence="6">
    <location>
        <begin position="111"/>
        <end position="240"/>
    </location>
</feature>
<dbReference type="PANTHER" id="PTHR46641:SF2">
    <property type="entry name" value="FMRFAMIDE RECEPTOR"/>
    <property type="match status" value="1"/>
</dbReference>
<dbReference type="EMBL" id="AMQM01000196">
    <property type="status" value="NOT_ANNOTATED_CDS"/>
    <property type="molecule type" value="Genomic_DNA"/>
</dbReference>
<comment type="subcellular location">
    <subcellularLocation>
        <location evidence="1">Membrane</location>
    </subcellularLocation>
</comment>
<reference evidence="7 9" key="2">
    <citation type="journal article" date="2013" name="Nature">
        <title>Insights into bilaterian evolution from three spiralian genomes.</title>
        <authorList>
            <person name="Simakov O."/>
            <person name="Marletaz F."/>
            <person name="Cho S.J."/>
            <person name="Edsinger-Gonzales E."/>
            <person name="Havlak P."/>
            <person name="Hellsten U."/>
            <person name="Kuo D.H."/>
            <person name="Larsson T."/>
            <person name="Lv J."/>
            <person name="Arendt D."/>
            <person name="Savage R."/>
            <person name="Osoegawa K."/>
            <person name="de Jong P."/>
            <person name="Grimwood J."/>
            <person name="Chapman J.A."/>
            <person name="Shapiro H."/>
            <person name="Aerts A."/>
            <person name="Otillar R.P."/>
            <person name="Terry A.Y."/>
            <person name="Boore J.L."/>
            <person name="Grigoriev I.V."/>
            <person name="Lindberg D.R."/>
            <person name="Seaver E.C."/>
            <person name="Weisblat D.A."/>
            <person name="Putnam N.H."/>
            <person name="Rokhsar D.S."/>
        </authorList>
    </citation>
    <scope>NUCLEOTIDE SEQUENCE</scope>
</reference>
<proteinExistence type="predicted"/>
<dbReference type="SUPFAM" id="SSF81321">
    <property type="entry name" value="Family A G protein-coupled receptor-like"/>
    <property type="match status" value="1"/>
</dbReference>
<dbReference type="AlphaFoldDB" id="T1ENM9"/>
<dbReference type="InParanoid" id="T1ENM9"/>
<sequence>MVHVLIYKHKTMSLAMMSLSTKKSKMYAHSCSKTALVKNPAFVEDDQIELNASGLLYENFFTLNNSADLLQTNNYKIIATESEEIRTVVGISTNPTRTIQLGYHGVYLFIYTVICYYPIMYIGPLFILTYLNVKLIVVLKYLKKKKSIALKHVSGSEATGSSRDASSGGRSQRAARKTDHITKCVVAIVSTFIFTQTPALLNQIFWATKNPSDPGSLYYYYSKLSDLLVAVNSASNFFIYCLLNDTFRNILLDYMRRYCCCLTSLMPSPNTNNSHHRQNQVNTTVAVSLRAKNINNEYIKPEKDDNNNTNMNKKYNIYFNSNINSRDYSITNRDNNVIHCESADINHDSILINHDIVRDNLEKNMNANIFFAKRDECDGKNFDQFEDDFKENGRLIPLKSLQVDVGLTEKN</sequence>
<dbReference type="EMBL" id="KB095811">
    <property type="protein sequence ID" value="ESO12576.1"/>
    <property type="molecule type" value="Genomic_DNA"/>
</dbReference>
<dbReference type="PROSITE" id="PS50262">
    <property type="entry name" value="G_PROTEIN_RECEP_F1_2"/>
    <property type="match status" value="1"/>
</dbReference>
<keyword evidence="9" id="KW-1185">Reference proteome</keyword>
<evidence type="ECO:0000256" key="1">
    <source>
        <dbReference type="ARBA" id="ARBA00004370"/>
    </source>
</evidence>
<evidence type="ECO:0000259" key="6">
    <source>
        <dbReference type="PROSITE" id="PS50262"/>
    </source>
</evidence>
<dbReference type="PANTHER" id="PTHR46641">
    <property type="entry name" value="FMRFAMIDE RECEPTOR-RELATED"/>
    <property type="match status" value="1"/>
</dbReference>
<evidence type="ECO:0000256" key="3">
    <source>
        <dbReference type="ARBA" id="ARBA00022989"/>
    </source>
</evidence>
<feature type="transmembrane region" description="Helical" evidence="5">
    <location>
        <begin position="125"/>
        <end position="142"/>
    </location>
</feature>
<dbReference type="EnsemblMetazoa" id="HelroT159136">
    <property type="protein sequence ID" value="HelroP159136"/>
    <property type="gene ID" value="HelroG159136"/>
</dbReference>
<evidence type="ECO:0000313" key="9">
    <source>
        <dbReference type="Proteomes" id="UP000015101"/>
    </source>
</evidence>
<feature type="transmembrane region" description="Helical" evidence="5">
    <location>
        <begin position="101"/>
        <end position="119"/>
    </location>
</feature>
<dbReference type="Gene3D" id="1.20.1070.10">
    <property type="entry name" value="Rhodopsin 7-helix transmembrane proteins"/>
    <property type="match status" value="1"/>
</dbReference>
<dbReference type="HOGENOM" id="CLU_669526_0_0_1"/>
<evidence type="ECO:0000256" key="5">
    <source>
        <dbReference type="SAM" id="Phobius"/>
    </source>
</evidence>
<evidence type="ECO:0000256" key="4">
    <source>
        <dbReference type="ARBA" id="ARBA00023136"/>
    </source>
</evidence>
<dbReference type="KEGG" id="hro:HELRODRAFT_159136"/>
<keyword evidence="4 5" id="KW-0472">Membrane</keyword>
<evidence type="ECO:0000313" key="7">
    <source>
        <dbReference type="EMBL" id="ESO12576.1"/>
    </source>
</evidence>
<keyword evidence="2 5" id="KW-0812">Transmembrane</keyword>
<dbReference type="CTD" id="20198179"/>
<evidence type="ECO:0000313" key="8">
    <source>
        <dbReference type="EnsemblMetazoa" id="HelroP159136"/>
    </source>
</evidence>
<reference evidence="8" key="3">
    <citation type="submission" date="2015-06" db="UniProtKB">
        <authorList>
            <consortium name="EnsemblMetazoa"/>
        </authorList>
    </citation>
    <scope>IDENTIFICATION</scope>
</reference>
<dbReference type="InterPro" id="IPR052954">
    <property type="entry name" value="GPCR-Ligand_Int"/>
</dbReference>
<feature type="transmembrane region" description="Helical" evidence="5">
    <location>
        <begin position="227"/>
        <end position="247"/>
    </location>
</feature>
<dbReference type="InterPro" id="IPR017452">
    <property type="entry name" value="GPCR_Rhodpsn_7TM"/>
</dbReference>
<accession>T1ENM9</accession>
<protein>
    <recommendedName>
        <fullName evidence="6">G-protein coupled receptors family 1 profile domain-containing protein</fullName>
    </recommendedName>
</protein>
<name>T1ENM9_HELRO</name>
<dbReference type="RefSeq" id="XP_009009296.1">
    <property type="nucleotide sequence ID" value="XM_009011048.1"/>
</dbReference>
<keyword evidence="3 5" id="KW-1133">Transmembrane helix</keyword>
<evidence type="ECO:0000256" key="2">
    <source>
        <dbReference type="ARBA" id="ARBA00022692"/>
    </source>
</evidence>
<reference evidence="9" key="1">
    <citation type="submission" date="2012-12" db="EMBL/GenBank/DDBJ databases">
        <authorList>
            <person name="Hellsten U."/>
            <person name="Grimwood J."/>
            <person name="Chapman J.A."/>
            <person name="Shapiro H."/>
            <person name="Aerts A."/>
            <person name="Otillar R.P."/>
            <person name="Terry A.Y."/>
            <person name="Boore J.L."/>
            <person name="Simakov O."/>
            <person name="Marletaz F."/>
            <person name="Cho S.-J."/>
            <person name="Edsinger-Gonzales E."/>
            <person name="Havlak P."/>
            <person name="Kuo D.-H."/>
            <person name="Larsson T."/>
            <person name="Lv J."/>
            <person name="Arendt D."/>
            <person name="Savage R."/>
            <person name="Osoegawa K."/>
            <person name="de Jong P."/>
            <person name="Lindberg D.R."/>
            <person name="Seaver E.C."/>
            <person name="Weisblat D.A."/>
            <person name="Putnam N.H."/>
            <person name="Grigoriev I.V."/>
            <person name="Rokhsar D.S."/>
        </authorList>
    </citation>
    <scope>NUCLEOTIDE SEQUENCE</scope>
</reference>
<feature type="transmembrane region" description="Helical" evidence="5">
    <location>
        <begin position="184"/>
        <end position="207"/>
    </location>
</feature>
<organism evidence="8 9">
    <name type="scientific">Helobdella robusta</name>
    <name type="common">Californian leech</name>
    <dbReference type="NCBI Taxonomy" id="6412"/>
    <lineage>
        <taxon>Eukaryota</taxon>
        <taxon>Metazoa</taxon>
        <taxon>Spiralia</taxon>
        <taxon>Lophotrochozoa</taxon>
        <taxon>Annelida</taxon>
        <taxon>Clitellata</taxon>
        <taxon>Hirudinea</taxon>
        <taxon>Rhynchobdellida</taxon>
        <taxon>Glossiphoniidae</taxon>
        <taxon>Helobdella</taxon>
    </lineage>
</organism>